<name>A0ACC0KQV3_CHOFU</name>
<organism evidence="1 2">
    <name type="scientific">Choristoneura fumiferana</name>
    <name type="common">Spruce budworm moth</name>
    <name type="synonym">Archips fumiferana</name>
    <dbReference type="NCBI Taxonomy" id="7141"/>
    <lineage>
        <taxon>Eukaryota</taxon>
        <taxon>Metazoa</taxon>
        <taxon>Ecdysozoa</taxon>
        <taxon>Arthropoda</taxon>
        <taxon>Hexapoda</taxon>
        <taxon>Insecta</taxon>
        <taxon>Pterygota</taxon>
        <taxon>Neoptera</taxon>
        <taxon>Endopterygota</taxon>
        <taxon>Lepidoptera</taxon>
        <taxon>Glossata</taxon>
        <taxon>Ditrysia</taxon>
        <taxon>Tortricoidea</taxon>
        <taxon>Tortricidae</taxon>
        <taxon>Tortricinae</taxon>
        <taxon>Choristoneura</taxon>
    </lineage>
</organism>
<dbReference type="Proteomes" id="UP001064048">
    <property type="component" value="Chromosome 18"/>
</dbReference>
<evidence type="ECO:0000313" key="1">
    <source>
        <dbReference type="EMBL" id="KAI8438853.1"/>
    </source>
</evidence>
<comment type="caution">
    <text evidence="1">The sequence shown here is derived from an EMBL/GenBank/DDBJ whole genome shotgun (WGS) entry which is preliminary data.</text>
</comment>
<keyword evidence="2" id="KW-1185">Reference proteome</keyword>
<proteinExistence type="predicted"/>
<sequence>MEINKKTKSKPTPNFHPSLYASYCWVQASSQNERAWAVVPTQAQCGLGTSHAPLNCFAGSSPIYFVTFGKTIIAKNDAPQGAWQKLTKTKDVGDLVLRVFDLSWAEWNKMGPQLLHVSAVTRQPKYYKQLEKRAHWVASTTLAIRSVERHLLQESLVCVIHQLNVPEKMANRTKVTDIVRRIAKLKWQWAGHIARRTDGRWGQKVLEWRPRTGRRAVGRPPTRWSDDLAKIALDAKSTRPEEETTIITMASKKDTFDSTLHFFATVKAYLGKHENILEDCALLVRLRRSGHNGEATIKNLWQQGDEDIDAGPRCCWKD</sequence>
<dbReference type="EMBL" id="CM046118">
    <property type="protein sequence ID" value="KAI8438853.1"/>
    <property type="molecule type" value="Genomic_DNA"/>
</dbReference>
<gene>
    <name evidence="1" type="ORF">MSG28_011199</name>
</gene>
<protein>
    <submittedName>
        <fullName evidence="1">Uncharacterized protein</fullName>
    </submittedName>
</protein>
<reference evidence="1 2" key="1">
    <citation type="journal article" date="2022" name="Genome Biol. Evol.">
        <title>The Spruce Budworm Genome: Reconstructing the Evolutionary History of Antifreeze Proteins.</title>
        <authorList>
            <person name="Beliveau C."/>
            <person name="Gagne P."/>
            <person name="Picq S."/>
            <person name="Vernygora O."/>
            <person name="Keeling C.I."/>
            <person name="Pinkney K."/>
            <person name="Doucet D."/>
            <person name="Wen F."/>
            <person name="Johnston J.S."/>
            <person name="Maaroufi H."/>
            <person name="Boyle B."/>
            <person name="Laroche J."/>
            <person name="Dewar K."/>
            <person name="Juretic N."/>
            <person name="Blackburn G."/>
            <person name="Nisole A."/>
            <person name="Brunet B."/>
            <person name="Brandao M."/>
            <person name="Lumley L."/>
            <person name="Duan J."/>
            <person name="Quan G."/>
            <person name="Lucarotti C.J."/>
            <person name="Roe A.D."/>
            <person name="Sperling F.A.H."/>
            <person name="Levesque R.C."/>
            <person name="Cusson M."/>
        </authorList>
    </citation>
    <scope>NUCLEOTIDE SEQUENCE [LARGE SCALE GENOMIC DNA]</scope>
    <source>
        <strain evidence="1">Glfc:IPQL:Cfum</strain>
    </source>
</reference>
<accession>A0ACC0KQV3</accession>
<evidence type="ECO:0000313" key="2">
    <source>
        <dbReference type="Proteomes" id="UP001064048"/>
    </source>
</evidence>